<dbReference type="PANTHER" id="PTHR43223:SF2">
    <property type="entry name" value="METALLO-BETA-LACTAMASE DOMAIN-CONTAINING PROTEIN"/>
    <property type="match status" value="1"/>
</dbReference>
<dbReference type="InterPro" id="IPR038536">
    <property type="entry name" value="Alkyl/aryl-sulf_dimr_sf"/>
</dbReference>
<name>A0A6J6BUX5_9ZZZZ</name>
<dbReference type="Pfam" id="PF14863">
    <property type="entry name" value="Alkyl_sulf_dimr"/>
    <property type="match status" value="1"/>
</dbReference>
<proteinExistence type="predicted"/>
<dbReference type="InterPro" id="IPR001279">
    <property type="entry name" value="Metallo-B-lactamas"/>
</dbReference>
<reference evidence="2" key="1">
    <citation type="submission" date="2020-05" db="EMBL/GenBank/DDBJ databases">
        <authorList>
            <person name="Chiriac C."/>
            <person name="Salcher M."/>
            <person name="Ghai R."/>
            <person name="Kavagutti S V."/>
        </authorList>
    </citation>
    <scope>NUCLEOTIDE SEQUENCE</scope>
</reference>
<accession>A0A6J6BUX5</accession>
<evidence type="ECO:0000259" key="1">
    <source>
        <dbReference type="SMART" id="SM00849"/>
    </source>
</evidence>
<dbReference type="InterPro" id="IPR029228">
    <property type="entry name" value="Alkyl_sulf_dimr"/>
</dbReference>
<dbReference type="InterPro" id="IPR052195">
    <property type="entry name" value="Bact_Alkyl/Aryl-Sulfatase"/>
</dbReference>
<dbReference type="SUPFAM" id="SSF56281">
    <property type="entry name" value="Metallo-hydrolase/oxidoreductase"/>
    <property type="match status" value="1"/>
</dbReference>
<dbReference type="GO" id="GO:0018909">
    <property type="term" value="P:dodecyl sulfate metabolic process"/>
    <property type="evidence" value="ECO:0007669"/>
    <property type="project" value="TreeGrafter"/>
</dbReference>
<dbReference type="SMART" id="SM00849">
    <property type="entry name" value="Lactamase_B"/>
    <property type="match status" value="1"/>
</dbReference>
<dbReference type="Gene3D" id="1.25.40.880">
    <property type="entry name" value="Alkyl sulfatase, dimerisation domain"/>
    <property type="match status" value="1"/>
</dbReference>
<dbReference type="Pfam" id="PF00753">
    <property type="entry name" value="Lactamase_B"/>
    <property type="match status" value="1"/>
</dbReference>
<evidence type="ECO:0000313" key="3">
    <source>
        <dbReference type="EMBL" id="CAB4896347.1"/>
    </source>
</evidence>
<dbReference type="EMBL" id="CAFBMG010000032">
    <property type="protein sequence ID" value="CAB4896347.1"/>
    <property type="molecule type" value="Genomic_DNA"/>
</dbReference>
<gene>
    <name evidence="2" type="ORF">UFOPK1358_01132</name>
    <name evidence="3" type="ORF">UFOPK3519_00602</name>
</gene>
<dbReference type="EMBL" id="CAEZSF010000107">
    <property type="protein sequence ID" value="CAB4543020.1"/>
    <property type="molecule type" value="Genomic_DNA"/>
</dbReference>
<dbReference type="InterPro" id="IPR036866">
    <property type="entry name" value="RibonucZ/Hydroxyglut_hydro"/>
</dbReference>
<dbReference type="AlphaFoldDB" id="A0A6J6BUX5"/>
<dbReference type="GO" id="GO:0018741">
    <property type="term" value="F:linear primary-alkylsulfatase activity"/>
    <property type="evidence" value="ECO:0007669"/>
    <property type="project" value="TreeGrafter"/>
</dbReference>
<organism evidence="2">
    <name type="scientific">freshwater metagenome</name>
    <dbReference type="NCBI Taxonomy" id="449393"/>
    <lineage>
        <taxon>unclassified sequences</taxon>
        <taxon>metagenomes</taxon>
        <taxon>ecological metagenomes</taxon>
    </lineage>
</organism>
<dbReference type="GO" id="GO:0046983">
    <property type="term" value="F:protein dimerization activity"/>
    <property type="evidence" value="ECO:0007669"/>
    <property type="project" value="InterPro"/>
</dbReference>
<feature type="domain" description="Metallo-beta-lactamase" evidence="1">
    <location>
        <begin position="46"/>
        <end position="249"/>
    </location>
</feature>
<evidence type="ECO:0000313" key="2">
    <source>
        <dbReference type="EMBL" id="CAB4543020.1"/>
    </source>
</evidence>
<dbReference type="Gene3D" id="3.60.15.10">
    <property type="entry name" value="Ribonuclease Z/Hydroxyacylglutathione hydrolase-like"/>
    <property type="match status" value="1"/>
</dbReference>
<protein>
    <submittedName>
        <fullName evidence="2">Unannotated protein</fullName>
    </submittedName>
</protein>
<dbReference type="PANTHER" id="PTHR43223">
    <property type="entry name" value="ALKYL/ARYL-SULFATASE"/>
    <property type="match status" value="1"/>
</dbReference>
<sequence>MPNDILSLSSRILSGELSMKDRPPVSILGSTELTEVAEGIGFVESFANVVALRSGADSAGDASGELVLVDAASPFHAAAVHTAVRNWSTAPLQAVVFTHGHVDHVGGVGEFEAEDNAAPIKVVAHENLPLRFDRYRLTAGYNGVINQRQFQLGAPLFPTEFRYPDETYVAEFSLPLGNERLELFHDKGETDDATWVWSPERRVLCTGDLFIWVAPNCGNPQKVQRYPVEWAQALRRMAALDAELLLPGHGLPIAGAAQIRVVLTETAEFLESLCTQTLELMNAGARLDELIHTVTPPAHLTDRPWLQPTYDDPEFVVHNLWRLYGGWYNGNPATLKPAPEAALAQELAELAGGASVLATRAAELSAAGEHRLAGHLAELASQAAPQDQGVHAVRAEVFGARARIELSLMSQGVFKWAEHESRKIAEAPQD</sequence>